<dbReference type="GO" id="GO:0009052">
    <property type="term" value="P:pentose-phosphate shunt, non-oxidative branch"/>
    <property type="evidence" value="ECO:0007669"/>
    <property type="project" value="InterPro"/>
</dbReference>
<dbReference type="PANTHER" id="PTHR11934">
    <property type="entry name" value="RIBOSE-5-PHOSPHATE ISOMERASE"/>
    <property type="match status" value="1"/>
</dbReference>
<dbReference type="Pfam" id="PF06026">
    <property type="entry name" value="Rib_5-P_isom_A"/>
    <property type="match status" value="1"/>
</dbReference>
<dbReference type="InterPro" id="IPR004788">
    <property type="entry name" value="Ribose5P_isomerase_type_A"/>
</dbReference>
<gene>
    <name evidence="9" type="ORF">FA10DRAFT_265119</name>
</gene>
<sequence length="267" mass="28597">MSAAPLQLPHLEGVEAAKRAAAYAAVDNHVNHTHKIIGVGSGSTVPYVVERIVQQGANVNADRWFVPTGFQSKELIIKSGLRLGDVDNYPEIDVTIDGADEVDSKLNCIKGGGACHLREKVLAEAAATFIVVADYRKESKLLGDNWKQGVPVEVAEFAYAKVLRQLVKMGSTNAVLRMGKMKAGPVVTDNGNFVIDAAFPEAVMRDPQDLLQRIKLLTGVLEVGLFCNMAKAAYFGNQDGTITSKLVDGTVKSGVVFDVTKSPAQTS</sequence>
<comment type="pathway">
    <text evidence="2">Carbohydrate degradation; pentose phosphate pathway; D-ribose 5-phosphate from D-ribulose 5-phosphate (non-oxidative stage): step 1/1.</text>
</comment>
<dbReference type="AlphaFoldDB" id="A0A316YRF1"/>
<evidence type="ECO:0000256" key="7">
    <source>
        <dbReference type="ARBA" id="ARBA00029734"/>
    </source>
</evidence>
<evidence type="ECO:0000256" key="5">
    <source>
        <dbReference type="ARBA" id="ARBA00019150"/>
    </source>
</evidence>
<dbReference type="OrthoDB" id="1555531at2759"/>
<proteinExistence type="inferred from homology"/>
<dbReference type="InterPro" id="IPR037171">
    <property type="entry name" value="NagB/RpiA_transferase-like"/>
</dbReference>
<dbReference type="Gene3D" id="3.40.50.1360">
    <property type="match status" value="1"/>
</dbReference>
<reference evidence="9 10" key="1">
    <citation type="journal article" date="2018" name="Mol. Biol. Evol.">
        <title>Broad Genomic Sampling Reveals a Smut Pathogenic Ancestry of the Fungal Clade Ustilaginomycotina.</title>
        <authorList>
            <person name="Kijpornyongpan T."/>
            <person name="Mondo S.J."/>
            <person name="Barry K."/>
            <person name="Sandor L."/>
            <person name="Lee J."/>
            <person name="Lipzen A."/>
            <person name="Pangilinan J."/>
            <person name="LaButti K."/>
            <person name="Hainaut M."/>
            <person name="Henrissat B."/>
            <person name="Grigoriev I.V."/>
            <person name="Spatafora J.W."/>
            <person name="Aime M.C."/>
        </authorList>
    </citation>
    <scope>NUCLEOTIDE SEQUENCE [LARGE SCALE GENOMIC DNA]</scope>
    <source>
        <strain evidence="9 10">MCA 4198</strain>
    </source>
</reference>
<evidence type="ECO:0000256" key="8">
    <source>
        <dbReference type="ARBA" id="ARBA00032273"/>
    </source>
</evidence>
<comment type="catalytic activity">
    <reaction evidence="1">
        <text>aldehydo-D-ribose 5-phosphate = D-ribulose 5-phosphate</text>
        <dbReference type="Rhea" id="RHEA:14657"/>
        <dbReference type="ChEBI" id="CHEBI:58121"/>
        <dbReference type="ChEBI" id="CHEBI:58273"/>
        <dbReference type="EC" id="5.3.1.6"/>
    </reaction>
</comment>
<evidence type="ECO:0000256" key="6">
    <source>
        <dbReference type="ARBA" id="ARBA00023235"/>
    </source>
</evidence>
<dbReference type="NCBIfam" id="TIGR00021">
    <property type="entry name" value="rpiA"/>
    <property type="match status" value="1"/>
</dbReference>
<dbReference type="FunFam" id="3.40.50.1360:FF:000014">
    <property type="entry name" value="Ribose 5-phosphate isomerase"/>
    <property type="match status" value="1"/>
</dbReference>
<dbReference type="FunCoup" id="A0A316YRF1">
    <property type="interactions" value="500"/>
</dbReference>
<keyword evidence="6 9" id="KW-0413">Isomerase</keyword>
<name>A0A316YRF1_9BASI</name>
<dbReference type="GO" id="GO:0005737">
    <property type="term" value="C:cytoplasm"/>
    <property type="evidence" value="ECO:0007669"/>
    <property type="project" value="TreeGrafter"/>
</dbReference>
<evidence type="ECO:0000256" key="4">
    <source>
        <dbReference type="ARBA" id="ARBA00011959"/>
    </source>
</evidence>
<dbReference type="FunFam" id="3.30.70.260:FF:000053">
    <property type="entry name" value="Ribose-5-phosphate isomerase, putative"/>
    <property type="match status" value="1"/>
</dbReference>
<evidence type="ECO:0000256" key="3">
    <source>
        <dbReference type="ARBA" id="ARBA00008088"/>
    </source>
</evidence>
<dbReference type="GeneID" id="37042847"/>
<dbReference type="Proteomes" id="UP000245768">
    <property type="component" value="Unassembled WGS sequence"/>
</dbReference>
<dbReference type="GO" id="GO:0006014">
    <property type="term" value="P:D-ribose metabolic process"/>
    <property type="evidence" value="ECO:0007669"/>
    <property type="project" value="TreeGrafter"/>
</dbReference>
<evidence type="ECO:0000313" key="9">
    <source>
        <dbReference type="EMBL" id="PWN91248.1"/>
    </source>
</evidence>
<dbReference type="EMBL" id="KZ819635">
    <property type="protein sequence ID" value="PWN91248.1"/>
    <property type="molecule type" value="Genomic_DNA"/>
</dbReference>
<organism evidence="9 10">
    <name type="scientific">Acaromyces ingoldii</name>
    <dbReference type="NCBI Taxonomy" id="215250"/>
    <lineage>
        <taxon>Eukaryota</taxon>
        <taxon>Fungi</taxon>
        <taxon>Dikarya</taxon>
        <taxon>Basidiomycota</taxon>
        <taxon>Ustilaginomycotina</taxon>
        <taxon>Exobasidiomycetes</taxon>
        <taxon>Exobasidiales</taxon>
        <taxon>Cryptobasidiaceae</taxon>
        <taxon>Acaromyces</taxon>
    </lineage>
</organism>
<dbReference type="GO" id="GO:0004751">
    <property type="term" value="F:ribose-5-phosphate isomerase activity"/>
    <property type="evidence" value="ECO:0007669"/>
    <property type="project" value="UniProtKB-EC"/>
</dbReference>
<evidence type="ECO:0000256" key="1">
    <source>
        <dbReference type="ARBA" id="ARBA00001713"/>
    </source>
</evidence>
<protein>
    <recommendedName>
        <fullName evidence="5">Ribose-5-phosphate isomerase</fullName>
        <ecNumber evidence="4">5.3.1.6</ecNumber>
    </recommendedName>
    <alternativeName>
        <fullName evidence="8">D-ribose-5-phosphate ketol-isomerase</fullName>
    </alternativeName>
    <alternativeName>
        <fullName evidence="7">Phosphoriboisomerase</fullName>
    </alternativeName>
</protein>
<keyword evidence="10" id="KW-1185">Reference proteome</keyword>
<dbReference type="NCBIfam" id="NF001924">
    <property type="entry name" value="PRK00702.1"/>
    <property type="match status" value="1"/>
</dbReference>
<dbReference type="SUPFAM" id="SSF75445">
    <property type="entry name" value="D-ribose-5-phosphate isomerase (RpiA), lid domain"/>
    <property type="match status" value="1"/>
</dbReference>
<dbReference type="STRING" id="215250.A0A316YRF1"/>
<accession>A0A316YRF1</accession>
<evidence type="ECO:0000256" key="2">
    <source>
        <dbReference type="ARBA" id="ARBA00004988"/>
    </source>
</evidence>
<dbReference type="RefSeq" id="XP_025378446.1">
    <property type="nucleotide sequence ID" value="XM_025520931.1"/>
</dbReference>
<dbReference type="PANTHER" id="PTHR11934:SF0">
    <property type="entry name" value="RIBOSE-5-PHOSPHATE ISOMERASE"/>
    <property type="match status" value="1"/>
</dbReference>
<dbReference type="CDD" id="cd01398">
    <property type="entry name" value="RPI_A"/>
    <property type="match status" value="1"/>
</dbReference>
<dbReference type="InParanoid" id="A0A316YRF1"/>
<dbReference type="UniPathway" id="UPA00115">
    <property type="reaction ID" value="UER00412"/>
</dbReference>
<dbReference type="EC" id="5.3.1.6" evidence="4"/>
<dbReference type="SUPFAM" id="SSF100950">
    <property type="entry name" value="NagB/RpiA/CoA transferase-like"/>
    <property type="match status" value="1"/>
</dbReference>
<evidence type="ECO:0000313" key="10">
    <source>
        <dbReference type="Proteomes" id="UP000245768"/>
    </source>
</evidence>
<comment type="similarity">
    <text evidence="3">Belongs to the ribose 5-phosphate isomerase family.</text>
</comment>
<dbReference type="Gene3D" id="3.30.70.260">
    <property type="match status" value="1"/>
</dbReference>